<dbReference type="PANTHER" id="PTHR24559:SF444">
    <property type="entry name" value="REVERSE TRANSCRIPTASE DOMAIN-CONTAINING PROTEIN"/>
    <property type="match status" value="1"/>
</dbReference>
<dbReference type="InterPro" id="IPR043502">
    <property type="entry name" value="DNA/RNA_pol_sf"/>
</dbReference>
<dbReference type="Proteomes" id="UP000682733">
    <property type="component" value="Unassembled WGS sequence"/>
</dbReference>
<dbReference type="AlphaFoldDB" id="A0A8S2TJ28"/>
<sequence>MSSKYTNAMSRRNAPNTELITRWNVDGVFDNPNGIIKIVLGNREIATDRPEFILKRFLRIKDYMGDNLLEQAKRAEAATSLAQLSTITTTTTVETDDTTAAIRRTSNSPNSGNSHPQQPKWDTQDYRRSEPTYYGGSLQPHHQPIQSYPYRKAAKETQIIDEQVKEMLENHIIRPSANYRKLNLITERDVYPLPHIDDISDKLSDSNYFSTLDLKTGYWQIPVVERDKKTTAFVTTDGLYECDVLPFGLSKTPSTFQRVINSVLGALRRDIALVYLDDIIVYSPTFEKHAKHMDMVSTTLEKANVKL</sequence>
<protein>
    <recommendedName>
        <fullName evidence="2">Reverse transcriptase domain-containing protein</fullName>
    </recommendedName>
</protein>
<evidence type="ECO:0000259" key="2">
    <source>
        <dbReference type="PROSITE" id="PS50878"/>
    </source>
</evidence>
<dbReference type="PANTHER" id="PTHR24559">
    <property type="entry name" value="TRANSPOSON TY3-I GAG-POL POLYPROTEIN"/>
    <property type="match status" value="1"/>
</dbReference>
<name>A0A8S2TJ28_9BILA</name>
<evidence type="ECO:0000256" key="1">
    <source>
        <dbReference type="SAM" id="MobiDB-lite"/>
    </source>
</evidence>
<dbReference type="PROSITE" id="PS50878">
    <property type="entry name" value="RT_POL"/>
    <property type="match status" value="1"/>
</dbReference>
<comment type="caution">
    <text evidence="3">The sequence shown here is derived from an EMBL/GenBank/DDBJ whole genome shotgun (WGS) entry which is preliminary data.</text>
</comment>
<organism evidence="3 4">
    <name type="scientific">Didymodactylos carnosus</name>
    <dbReference type="NCBI Taxonomy" id="1234261"/>
    <lineage>
        <taxon>Eukaryota</taxon>
        <taxon>Metazoa</taxon>
        <taxon>Spiralia</taxon>
        <taxon>Gnathifera</taxon>
        <taxon>Rotifera</taxon>
        <taxon>Eurotatoria</taxon>
        <taxon>Bdelloidea</taxon>
        <taxon>Philodinida</taxon>
        <taxon>Philodinidae</taxon>
        <taxon>Didymodactylos</taxon>
    </lineage>
</organism>
<feature type="non-terminal residue" evidence="3">
    <location>
        <position position="1"/>
    </location>
</feature>
<evidence type="ECO:0000313" key="4">
    <source>
        <dbReference type="Proteomes" id="UP000682733"/>
    </source>
</evidence>
<feature type="domain" description="Reverse transcriptase" evidence="2">
    <location>
        <begin position="141"/>
        <end position="307"/>
    </location>
</feature>
<gene>
    <name evidence="3" type="ORF">TMI583_LOCUS38090</name>
</gene>
<dbReference type="Gene3D" id="3.30.70.270">
    <property type="match status" value="1"/>
</dbReference>
<evidence type="ECO:0000313" key="3">
    <source>
        <dbReference type="EMBL" id="CAF4291783.1"/>
    </source>
</evidence>
<proteinExistence type="predicted"/>
<feature type="region of interest" description="Disordered" evidence="1">
    <location>
        <begin position="103"/>
        <end position="144"/>
    </location>
</feature>
<reference evidence="3" key="1">
    <citation type="submission" date="2021-02" db="EMBL/GenBank/DDBJ databases">
        <authorList>
            <person name="Nowell W R."/>
        </authorList>
    </citation>
    <scope>NUCLEOTIDE SEQUENCE</scope>
</reference>
<feature type="non-terminal residue" evidence="3">
    <location>
        <position position="307"/>
    </location>
</feature>
<dbReference type="Gene3D" id="3.10.10.10">
    <property type="entry name" value="HIV Type 1 Reverse Transcriptase, subunit A, domain 1"/>
    <property type="match status" value="1"/>
</dbReference>
<dbReference type="InterPro" id="IPR043128">
    <property type="entry name" value="Rev_trsase/Diguanyl_cyclase"/>
</dbReference>
<dbReference type="Pfam" id="PF00078">
    <property type="entry name" value="RVT_1"/>
    <property type="match status" value="1"/>
</dbReference>
<feature type="compositionally biased region" description="Polar residues" evidence="1">
    <location>
        <begin position="104"/>
        <end position="121"/>
    </location>
</feature>
<dbReference type="EMBL" id="CAJOBA010056388">
    <property type="protein sequence ID" value="CAF4291783.1"/>
    <property type="molecule type" value="Genomic_DNA"/>
</dbReference>
<accession>A0A8S2TJ28</accession>
<dbReference type="InterPro" id="IPR000477">
    <property type="entry name" value="RT_dom"/>
</dbReference>
<dbReference type="SUPFAM" id="SSF56672">
    <property type="entry name" value="DNA/RNA polymerases"/>
    <property type="match status" value="1"/>
</dbReference>
<dbReference type="InterPro" id="IPR053134">
    <property type="entry name" value="RNA-dir_DNA_polymerase"/>
</dbReference>
<dbReference type="CDD" id="cd01647">
    <property type="entry name" value="RT_LTR"/>
    <property type="match status" value="1"/>
</dbReference>